<dbReference type="PANTHER" id="PTHR37318">
    <property type="entry name" value="BSL7504 PROTEIN"/>
    <property type="match status" value="1"/>
</dbReference>
<name>A0ABP3G601_9ACTN</name>
<dbReference type="RefSeq" id="WP_308206081.1">
    <property type="nucleotide sequence ID" value="NZ_BAAABM010000016.1"/>
</dbReference>
<dbReference type="InterPro" id="IPR036390">
    <property type="entry name" value="WH_DNA-bd_sf"/>
</dbReference>
<organism evidence="3 4">
    <name type="scientific">Actinoallomurus spadix</name>
    <dbReference type="NCBI Taxonomy" id="79912"/>
    <lineage>
        <taxon>Bacteria</taxon>
        <taxon>Bacillati</taxon>
        <taxon>Actinomycetota</taxon>
        <taxon>Actinomycetes</taxon>
        <taxon>Streptosporangiales</taxon>
        <taxon>Thermomonosporaceae</taxon>
        <taxon>Actinoallomurus</taxon>
    </lineage>
</organism>
<protein>
    <recommendedName>
        <fullName evidence="2">Winged helix DNA-binding domain-containing protein</fullName>
    </recommendedName>
</protein>
<comment type="caution">
    <text evidence="3">The sequence shown here is derived from an EMBL/GenBank/DDBJ whole genome shotgun (WGS) entry which is preliminary data.</text>
</comment>
<dbReference type="InterPro" id="IPR027395">
    <property type="entry name" value="WH_DNA-bd_dom"/>
</dbReference>
<feature type="compositionally biased region" description="Pro residues" evidence="1">
    <location>
        <begin position="103"/>
        <end position="118"/>
    </location>
</feature>
<accession>A0ABP3G601</accession>
<feature type="region of interest" description="Disordered" evidence="1">
    <location>
        <begin position="97"/>
        <end position="134"/>
    </location>
</feature>
<reference evidence="4" key="1">
    <citation type="journal article" date="2019" name="Int. J. Syst. Evol. Microbiol.">
        <title>The Global Catalogue of Microorganisms (GCM) 10K type strain sequencing project: providing services to taxonomists for standard genome sequencing and annotation.</title>
        <authorList>
            <consortium name="The Broad Institute Genomics Platform"/>
            <consortium name="The Broad Institute Genome Sequencing Center for Infectious Disease"/>
            <person name="Wu L."/>
            <person name="Ma J."/>
        </authorList>
    </citation>
    <scope>NUCLEOTIDE SEQUENCE [LARGE SCALE GENOMIC DNA]</scope>
    <source>
        <strain evidence="4">JCM 3146</strain>
    </source>
</reference>
<dbReference type="PANTHER" id="PTHR37318:SF1">
    <property type="entry name" value="BSL7504 PROTEIN"/>
    <property type="match status" value="1"/>
</dbReference>
<sequence>MNRPEGRGRPDELIHPLTRLSICGLLAAGAEWVEFSVVRDTVGVSDSVLSKHSRVLEDAGYLEVRKGAVGRRPRTWFRLTPQGRTAFADHLAWLQNLAQAPAQPTPDQPTPDQSAPPLPRRRRNPAGGIAPQEG</sequence>
<dbReference type="Pfam" id="PF13601">
    <property type="entry name" value="HTH_34"/>
    <property type="match status" value="1"/>
</dbReference>
<dbReference type="EMBL" id="BAAABM010000016">
    <property type="protein sequence ID" value="GAA0335962.1"/>
    <property type="molecule type" value="Genomic_DNA"/>
</dbReference>
<feature type="domain" description="Winged helix DNA-binding" evidence="2">
    <location>
        <begin position="19"/>
        <end position="97"/>
    </location>
</feature>
<keyword evidence="4" id="KW-1185">Reference proteome</keyword>
<proteinExistence type="predicted"/>
<evidence type="ECO:0000259" key="2">
    <source>
        <dbReference type="Pfam" id="PF13601"/>
    </source>
</evidence>
<evidence type="ECO:0000313" key="3">
    <source>
        <dbReference type="EMBL" id="GAA0335962.1"/>
    </source>
</evidence>
<dbReference type="SUPFAM" id="SSF46785">
    <property type="entry name" value="Winged helix' DNA-binding domain"/>
    <property type="match status" value="1"/>
</dbReference>
<dbReference type="InterPro" id="IPR011991">
    <property type="entry name" value="ArsR-like_HTH"/>
</dbReference>
<evidence type="ECO:0000256" key="1">
    <source>
        <dbReference type="SAM" id="MobiDB-lite"/>
    </source>
</evidence>
<dbReference type="InterPro" id="IPR036388">
    <property type="entry name" value="WH-like_DNA-bd_sf"/>
</dbReference>
<dbReference type="Proteomes" id="UP001501822">
    <property type="component" value="Unassembled WGS sequence"/>
</dbReference>
<gene>
    <name evidence="3" type="ORF">GCM10010151_27090</name>
</gene>
<dbReference type="CDD" id="cd00090">
    <property type="entry name" value="HTH_ARSR"/>
    <property type="match status" value="1"/>
</dbReference>
<dbReference type="Gene3D" id="1.10.10.10">
    <property type="entry name" value="Winged helix-like DNA-binding domain superfamily/Winged helix DNA-binding domain"/>
    <property type="match status" value="1"/>
</dbReference>
<evidence type="ECO:0000313" key="4">
    <source>
        <dbReference type="Proteomes" id="UP001501822"/>
    </source>
</evidence>